<comment type="caution">
    <text evidence="2">The sequence shown here is derived from an EMBL/GenBank/DDBJ whole genome shotgun (WGS) entry which is preliminary data.</text>
</comment>
<feature type="domain" description="SnoaL-like" evidence="1">
    <location>
        <begin position="19"/>
        <end position="129"/>
    </location>
</feature>
<dbReference type="Pfam" id="PF12680">
    <property type="entry name" value="SnoaL_2"/>
    <property type="match status" value="1"/>
</dbReference>
<organism evidence="2 3">
    <name type="scientific">Streptomyces lasalocidi</name>
    <name type="common">Streptomyces lasaliensis</name>
    <dbReference type="NCBI Taxonomy" id="324833"/>
    <lineage>
        <taxon>Bacteria</taxon>
        <taxon>Bacillati</taxon>
        <taxon>Actinomycetota</taxon>
        <taxon>Actinomycetes</taxon>
        <taxon>Kitasatosporales</taxon>
        <taxon>Streptomycetaceae</taxon>
        <taxon>Streptomyces</taxon>
    </lineage>
</organism>
<evidence type="ECO:0000259" key="1">
    <source>
        <dbReference type="Pfam" id="PF12680"/>
    </source>
</evidence>
<sequence>MVVYMREASTHPHVRTALRYHEAVARLAPPQELEEFLHPDMVHTQLPNALFPAGVERDLAATLAASSKARTLLTAQSYQMLNAVASGSQVALEVVWSGTLAVPFGSLPTGHVTRAHIAAFLEFRDGRIIAQRNYDCYEPLPA</sequence>
<dbReference type="OrthoDB" id="3475938at2"/>
<reference evidence="2 3" key="1">
    <citation type="submission" date="2019-04" db="EMBL/GenBank/DDBJ databases">
        <title>Streptomyces lasaliensis sp. nov., an Actinomycete isolated from soil which produces the polyether antibiotic lasalocid.</title>
        <authorList>
            <person name="Erwin G."/>
            <person name="Haber C."/>
        </authorList>
    </citation>
    <scope>NUCLEOTIDE SEQUENCE [LARGE SCALE GENOMIC DNA]</scope>
    <source>
        <strain evidence="2 3">X-537</strain>
    </source>
</reference>
<keyword evidence="3" id="KW-1185">Reference proteome</keyword>
<evidence type="ECO:0000313" key="2">
    <source>
        <dbReference type="EMBL" id="TKS96278.1"/>
    </source>
</evidence>
<accession>A0A4U5W4M0</accession>
<dbReference type="InterPro" id="IPR032710">
    <property type="entry name" value="NTF2-like_dom_sf"/>
</dbReference>
<evidence type="ECO:0000313" key="3">
    <source>
        <dbReference type="Proteomes" id="UP000305929"/>
    </source>
</evidence>
<dbReference type="InterPro" id="IPR037401">
    <property type="entry name" value="SnoaL-like"/>
</dbReference>
<proteinExistence type="predicted"/>
<dbReference type="Proteomes" id="UP000305929">
    <property type="component" value="Unassembled WGS sequence"/>
</dbReference>
<name>A0A4U5W4M0_STRLS</name>
<protein>
    <submittedName>
        <fullName evidence="2">Nuclear transport factor 2 family protein</fullName>
    </submittedName>
</protein>
<gene>
    <name evidence="2" type="ORF">E4U91_36925</name>
</gene>
<dbReference type="AlphaFoldDB" id="A0A4U5W4M0"/>
<dbReference type="EMBL" id="SZNQ01000003">
    <property type="protein sequence ID" value="TKS96278.1"/>
    <property type="molecule type" value="Genomic_DNA"/>
</dbReference>
<dbReference type="SUPFAM" id="SSF54427">
    <property type="entry name" value="NTF2-like"/>
    <property type="match status" value="1"/>
</dbReference>
<dbReference type="Gene3D" id="3.10.450.50">
    <property type="match status" value="1"/>
</dbReference>